<dbReference type="OrthoDB" id="438431at2759"/>
<organism evidence="5 6">
    <name type="scientific">Micromonas commoda (strain RCC299 / NOUM17 / CCMP2709)</name>
    <name type="common">Picoplanktonic green alga</name>
    <dbReference type="NCBI Taxonomy" id="296587"/>
    <lineage>
        <taxon>Eukaryota</taxon>
        <taxon>Viridiplantae</taxon>
        <taxon>Chlorophyta</taxon>
        <taxon>Mamiellophyceae</taxon>
        <taxon>Mamiellales</taxon>
        <taxon>Mamiellaceae</taxon>
        <taxon>Micromonas</taxon>
    </lineage>
</organism>
<dbReference type="InterPro" id="IPR051821">
    <property type="entry name" value="Asp/Asn_beta-hydroxylase"/>
</dbReference>
<dbReference type="EMBL" id="CP001576">
    <property type="protein sequence ID" value="ACO69965.1"/>
    <property type="molecule type" value="Genomic_DNA"/>
</dbReference>
<protein>
    <recommendedName>
        <fullName evidence="4">Aspartyl/asparaginy/proline hydroxylase domain-containing protein</fullName>
    </recommendedName>
</protein>
<feature type="non-terminal residue" evidence="5">
    <location>
        <position position="1"/>
    </location>
</feature>
<dbReference type="Gene3D" id="2.60.120.330">
    <property type="entry name" value="B-lactam Antibiotic, Isopenicillin N Synthase, Chain"/>
    <property type="match status" value="1"/>
</dbReference>
<evidence type="ECO:0000259" key="4">
    <source>
        <dbReference type="Pfam" id="PF05118"/>
    </source>
</evidence>
<dbReference type="AlphaFoldDB" id="C1FIB3"/>
<comment type="similarity">
    <text evidence="1">Belongs to the aspartyl/asparaginyl beta-hydroxylase family.</text>
</comment>
<dbReference type="InParanoid" id="C1FIB3"/>
<dbReference type="Proteomes" id="UP000002009">
    <property type="component" value="Chromosome 10"/>
</dbReference>
<dbReference type="PANTHER" id="PTHR46332:SF5">
    <property type="entry name" value="ASPARTATE BETA-HYDROXYLASE DOMAIN CONTAINING 2"/>
    <property type="match status" value="1"/>
</dbReference>
<dbReference type="eggNOG" id="KOG3696">
    <property type="taxonomic scope" value="Eukaryota"/>
</dbReference>
<name>C1FIB3_MICCC</name>
<evidence type="ECO:0000256" key="1">
    <source>
        <dbReference type="ARBA" id="ARBA00007730"/>
    </source>
</evidence>
<dbReference type="GeneID" id="8246712"/>
<dbReference type="Pfam" id="PF05118">
    <property type="entry name" value="Asp_Arg_Hydrox"/>
    <property type="match status" value="1"/>
</dbReference>
<dbReference type="GO" id="GO:0016020">
    <property type="term" value="C:membrane"/>
    <property type="evidence" value="ECO:0007669"/>
    <property type="project" value="TreeGrafter"/>
</dbReference>
<dbReference type="GO" id="GO:0051213">
    <property type="term" value="F:dioxygenase activity"/>
    <property type="evidence" value="ECO:0007669"/>
    <property type="project" value="UniProtKB-KW"/>
</dbReference>
<dbReference type="PANTHER" id="PTHR46332">
    <property type="entry name" value="ASPARTATE BETA-HYDROXYLASE DOMAIN-CONTAINING PROTEIN 2"/>
    <property type="match status" value="1"/>
</dbReference>
<evidence type="ECO:0000256" key="2">
    <source>
        <dbReference type="ARBA" id="ARBA00022964"/>
    </source>
</evidence>
<dbReference type="InterPro" id="IPR007803">
    <property type="entry name" value="Asp/Arg/Pro-Hydrxlase"/>
</dbReference>
<proteinExistence type="inferred from homology"/>
<dbReference type="InterPro" id="IPR027443">
    <property type="entry name" value="IPNS-like_sf"/>
</dbReference>
<feature type="non-terminal residue" evidence="5">
    <location>
        <position position="148"/>
    </location>
</feature>
<dbReference type="OMA" id="CAFASAY"/>
<accession>C1FIB3</accession>
<evidence type="ECO:0000313" key="5">
    <source>
        <dbReference type="EMBL" id="ACO69965.1"/>
    </source>
</evidence>
<evidence type="ECO:0000256" key="3">
    <source>
        <dbReference type="ARBA" id="ARBA00023002"/>
    </source>
</evidence>
<dbReference type="RefSeq" id="XP_002508707.1">
    <property type="nucleotide sequence ID" value="XM_002508661.1"/>
</dbReference>
<gene>
    <name evidence="5" type="ORF">MICPUN_73377</name>
</gene>
<feature type="domain" description="Aspartyl/asparaginy/proline hydroxylase" evidence="4">
    <location>
        <begin position="3"/>
        <end position="131"/>
    </location>
</feature>
<sequence>TGEWSAVYLWRNGIRDKVNCAAFPATMNALCSLDNAAFRNVSYEGLEEPGCAFASAYLSKLTPGTLVTPHCGPCNARLRVHLALRIPKDDSRVVRWEEGRCVLFDDSFVHSADKKRRDADRIVLVLDLWHPALGPGDRNAVRALYPGG</sequence>
<keyword evidence="6" id="KW-1185">Reference proteome</keyword>
<reference evidence="5 6" key="1">
    <citation type="journal article" date="2009" name="Science">
        <title>Green evolution and dynamic adaptations revealed by genomes of the marine picoeukaryotes Micromonas.</title>
        <authorList>
            <person name="Worden A.Z."/>
            <person name="Lee J.H."/>
            <person name="Mock T."/>
            <person name="Rouze P."/>
            <person name="Simmons M.P."/>
            <person name="Aerts A.L."/>
            <person name="Allen A.E."/>
            <person name="Cuvelier M.L."/>
            <person name="Derelle E."/>
            <person name="Everett M.V."/>
            <person name="Foulon E."/>
            <person name="Grimwood J."/>
            <person name="Gundlach H."/>
            <person name="Henrissat B."/>
            <person name="Napoli C."/>
            <person name="McDonald S.M."/>
            <person name="Parker M.S."/>
            <person name="Rombauts S."/>
            <person name="Salamov A."/>
            <person name="Von Dassow P."/>
            <person name="Badger J.H."/>
            <person name="Coutinho P.M."/>
            <person name="Demir E."/>
            <person name="Dubchak I."/>
            <person name="Gentemann C."/>
            <person name="Eikrem W."/>
            <person name="Gready J.E."/>
            <person name="John U."/>
            <person name="Lanier W."/>
            <person name="Lindquist E.A."/>
            <person name="Lucas S."/>
            <person name="Mayer K.F."/>
            <person name="Moreau H."/>
            <person name="Not F."/>
            <person name="Otillar R."/>
            <person name="Panaud O."/>
            <person name="Pangilinan J."/>
            <person name="Paulsen I."/>
            <person name="Piegu B."/>
            <person name="Poliakov A."/>
            <person name="Robbens S."/>
            <person name="Schmutz J."/>
            <person name="Toulza E."/>
            <person name="Wyss T."/>
            <person name="Zelensky A."/>
            <person name="Zhou K."/>
            <person name="Armbrust E.V."/>
            <person name="Bhattacharya D."/>
            <person name="Goodenough U.W."/>
            <person name="Van de Peer Y."/>
            <person name="Grigoriev I.V."/>
        </authorList>
    </citation>
    <scope>NUCLEOTIDE SEQUENCE [LARGE SCALE GENOMIC DNA]</scope>
    <source>
        <strain evidence="6">RCC299 / NOUM17</strain>
    </source>
</reference>
<dbReference type="KEGG" id="mis:MICPUN_73377"/>
<dbReference type="SUPFAM" id="SSF51197">
    <property type="entry name" value="Clavaminate synthase-like"/>
    <property type="match status" value="1"/>
</dbReference>
<keyword evidence="2" id="KW-0223">Dioxygenase</keyword>
<keyword evidence="3" id="KW-0560">Oxidoreductase</keyword>
<evidence type="ECO:0000313" key="6">
    <source>
        <dbReference type="Proteomes" id="UP000002009"/>
    </source>
</evidence>